<evidence type="ECO:0000313" key="2">
    <source>
        <dbReference type="Proteomes" id="UP000253594"/>
    </source>
</evidence>
<protein>
    <submittedName>
        <fullName evidence="1">Thermonuclease family protein</fullName>
    </submittedName>
</protein>
<sequence>VAVAPNTELTACQQAAERAARSANLGVWKRSPVLSLERLAQSGFAVVRGRVLEVERNRGGIWLEMDGPLVLRIEPKVLKAFDAKRVMQMAGRSLEVRGWVVDRSRRG</sequence>
<comment type="caution">
    <text evidence="1">The sequence shown here is derived from an EMBL/GenBank/DDBJ whole genome shotgun (WGS) entry which is preliminary data.</text>
</comment>
<accession>A0A367LVC0</accession>
<dbReference type="AlphaFoldDB" id="A0A367LVC0"/>
<reference evidence="1 2" key="1">
    <citation type="submission" date="2018-07" db="EMBL/GenBank/DDBJ databases">
        <title>Mechanisms of high-level aminoglycoside resistance among Gram-negative pathogens in Brazil.</title>
        <authorList>
            <person name="Ballaben A.S."/>
            <person name="Darini A.L.C."/>
            <person name="Doi Y."/>
        </authorList>
    </citation>
    <scope>NUCLEOTIDE SEQUENCE [LARGE SCALE GENOMIC DNA]</scope>
    <source>
        <strain evidence="1 2">B2-305</strain>
    </source>
</reference>
<gene>
    <name evidence="1" type="ORF">DT376_41685</name>
</gene>
<organism evidence="1 2">
    <name type="scientific">Pseudomonas aeruginosa</name>
    <dbReference type="NCBI Taxonomy" id="287"/>
    <lineage>
        <taxon>Bacteria</taxon>
        <taxon>Pseudomonadati</taxon>
        <taxon>Pseudomonadota</taxon>
        <taxon>Gammaproteobacteria</taxon>
        <taxon>Pseudomonadales</taxon>
        <taxon>Pseudomonadaceae</taxon>
        <taxon>Pseudomonas</taxon>
    </lineage>
</organism>
<feature type="non-terminal residue" evidence="1">
    <location>
        <position position="1"/>
    </location>
</feature>
<proteinExistence type="predicted"/>
<feature type="non-terminal residue" evidence="1">
    <location>
        <position position="107"/>
    </location>
</feature>
<dbReference type="Proteomes" id="UP000253594">
    <property type="component" value="Unassembled WGS sequence"/>
</dbReference>
<name>A0A367LVC0_PSEAI</name>
<dbReference type="EMBL" id="QORE01003417">
    <property type="protein sequence ID" value="RCI69114.1"/>
    <property type="molecule type" value="Genomic_DNA"/>
</dbReference>
<evidence type="ECO:0000313" key="1">
    <source>
        <dbReference type="EMBL" id="RCI69114.1"/>
    </source>
</evidence>